<dbReference type="SUPFAM" id="SSF88946">
    <property type="entry name" value="Sigma2 domain of RNA polymerase sigma factors"/>
    <property type="match status" value="1"/>
</dbReference>
<dbReference type="NCBIfam" id="TIGR02937">
    <property type="entry name" value="sigma70-ECF"/>
    <property type="match status" value="1"/>
</dbReference>
<protein>
    <submittedName>
        <fullName evidence="9">Sigma-70 family RNA polymerase sigma factor</fullName>
    </submittedName>
</protein>
<dbReference type="InterPro" id="IPR014284">
    <property type="entry name" value="RNA_pol_sigma-70_dom"/>
</dbReference>
<organism evidence="9 10">
    <name type="scientific">Nocardia terrae</name>
    <dbReference type="NCBI Taxonomy" id="2675851"/>
    <lineage>
        <taxon>Bacteria</taxon>
        <taxon>Bacillati</taxon>
        <taxon>Actinomycetota</taxon>
        <taxon>Actinomycetes</taxon>
        <taxon>Mycobacteriales</taxon>
        <taxon>Nocardiaceae</taxon>
        <taxon>Nocardia</taxon>
    </lineage>
</organism>
<dbReference type="SUPFAM" id="SSF88659">
    <property type="entry name" value="Sigma3 and sigma4 domains of RNA polymerase sigma factors"/>
    <property type="match status" value="1"/>
</dbReference>
<proteinExistence type="inferred from homology"/>
<keyword evidence="6" id="KW-0804">Transcription</keyword>
<dbReference type="InterPro" id="IPR013249">
    <property type="entry name" value="RNA_pol_sigma70_r4_t2"/>
</dbReference>
<keyword evidence="5" id="KW-0238">DNA-binding</keyword>
<evidence type="ECO:0000256" key="6">
    <source>
        <dbReference type="ARBA" id="ARBA00023163"/>
    </source>
</evidence>
<name>A0A7K1UVV7_9NOCA</name>
<evidence type="ECO:0000256" key="4">
    <source>
        <dbReference type="ARBA" id="ARBA00023082"/>
    </source>
</evidence>
<dbReference type="InterPro" id="IPR013324">
    <property type="entry name" value="RNA_pol_sigma_r3/r4-like"/>
</dbReference>
<reference evidence="9 10" key="1">
    <citation type="submission" date="2019-12" db="EMBL/GenBank/DDBJ databases">
        <title>Nocardia sp. nov. ET3-3 isolated from soil.</title>
        <authorList>
            <person name="Kanchanasin P."/>
            <person name="Tanasupawat S."/>
            <person name="Yuki M."/>
            <person name="Kudo T."/>
        </authorList>
    </citation>
    <scope>NUCLEOTIDE SEQUENCE [LARGE SCALE GENOMIC DNA]</scope>
    <source>
        <strain evidence="9 10">ET3-3</strain>
    </source>
</reference>
<dbReference type="InterPro" id="IPR013325">
    <property type="entry name" value="RNA_pol_sigma_r2"/>
</dbReference>
<gene>
    <name evidence="9" type="ORF">GPX89_12210</name>
</gene>
<evidence type="ECO:0000256" key="2">
    <source>
        <dbReference type="ARBA" id="ARBA00011344"/>
    </source>
</evidence>
<dbReference type="RefSeq" id="WP_157387590.1">
    <property type="nucleotide sequence ID" value="NZ_WRPP01000002.1"/>
</dbReference>
<dbReference type="Proteomes" id="UP000466794">
    <property type="component" value="Unassembled WGS sequence"/>
</dbReference>
<comment type="caution">
    <text evidence="9">The sequence shown here is derived from an EMBL/GenBank/DDBJ whole genome shotgun (WGS) entry which is preliminary data.</text>
</comment>
<dbReference type="Gene3D" id="1.10.1740.10">
    <property type="match status" value="1"/>
</dbReference>
<dbReference type="Gene3D" id="3.10.450.50">
    <property type="match status" value="1"/>
</dbReference>
<dbReference type="EMBL" id="WRPP01000002">
    <property type="protein sequence ID" value="MVU78008.1"/>
    <property type="molecule type" value="Genomic_DNA"/>
</dbReference>
<dbReference type="InterPro" id="IPR052704">
    <property type="entry name" value="ECF_Sigma-70_Domain"/>
</dbReference>
<dbReference type="Pfam" id="PF08281">
    <property type="entry name" value="Sigma70_r4_2"/>
    <property type="match status" value="1"/>
</dbReference>
<dbReference type="InterPro" id="IPR032710">
    <property type="entry name" value="NTF2-like_dom_sf"/>
</dbReference>
<dbReference type="CDD" id="cd06171">
    <property type="entry name" value="Sigma70_r4"/>
    <property type="match status" value="1"/>
</dbReference>
<dbReference type="SUPFAM" id="SSF54427">
    <property type="entry name" value="NTF2-like"/>
    <property type="match status" value="1"/>
</dbReference>
<dbReference type="InterPro" id="IPR007627">
    <property type="entry name" value="RNA_pol_sigma70_r2"/>
</dbReference>
<dbReference type="Gene3D" id="1.10.10.10">
    <property type="entry name" value="Winged helix-like DNA-binding domain superfamily/Winged helix DNA-binding domain"/>
    <property type="match status" value="1"/>
</dbReference>
<feature type="domain" description="RNA polymerase sigma-70 region 2" evidence="7">
    <location>
        <begin position="19"/>
        <end position="77"/>
    </location>
</feature>
<evidence type="ECO:0000259" key="8">
    <source>
        <dbReference type="Pfam" id="PF08281"/>
    </source>
</evidence>
<feature type="domain" description="RNA polymerase sigma factor 70 region 4 type 2" evidence="8">
    <location>
        <begin position="118"/>
        <end position="170"/>
    </location>
</feature>
<comment type="similarity">
    <text evidence="1">Belongs to the sigma-70 factor family. ECF subfamily.</text>
</comment>
<evidence type="ECO:0000256" key="1">
    <source>
        <dbReference type="ARBA" id="ARBA00010641"/>
    </source>
</evidence>
<evidence type="ECO:0000256" key="3">
    <source>
        <dbReference type="ARBA" id="ARBA00023015"/>
    </source>
</evidence>
<keyword evidence="3" id="KW-0805">Transcription regulation</keyword>
<dbReference type="GO" id="GO:0006352">
    <property type="term" value="P:DNA-templated transcription initiation"/>
    <property type="evidence" value="ECO:0007669"/>
    <property type="project" value="InterPro"/>
</dbReference>
<dbReference type="GO" id="GO:0003677">
    <property type="term" value="F:DNA binding"/>
    <property type="evidence" value="ECO:0007669"/>
    <property type="project" value="UniProtKB-KW"/>
</dbReference>
<comment type="subunit">
    <text evidence="2">Interacts transiently with the RNA polymerase catalytic core formed by RpoA, RpoB, RpoC and RpoZ (2 alpha, 1 beta, 1 beta' and 1 omega subunit) to form the RNA polymerase holoenzyme that can initiate transcription.</text>
</comment>
<dbReference type="PANTHER" id="PTHR30173:SF36">
    <property type="entry name" value="ECF RNA POLYMERASE SIGMA FACTOR SIGJ"/>
    <property type="match status" value="1"/>
</dbReference>
<dbReference type="InterPro" id="IPR036388">
    <property type="entry name" value="WH-like_DNA-bd_sf"/>
</dbReference>
<dbReference type="GO" id="GO:0016987">
    <property type="term" value="F:sigma factor activity"/>
    <property type="evidence" value="ECO:0007669"/>
    <property type="project" value="UniProtKB-KW"/>
</dbReference>
<dbReference type="PANTHER" id="PTHR30173">
    <property type="entry name" value="SIGMA 19 FACTOR"/>
    <property type="match status" value="1"/>
</dbReference>
<accession>A0A7K1UVV7</accession>
<sequence>MTGLAANAATDEVTARFLDYRELLFAVGYNMLGSIADTEDVLQEAWLAWAARHRDPAARPVDNPRAYLVRVVANHAVARRAEIGRRRETYIGPWLPEPLVTVTEDVSGLVERKESLSMAVLVVLETLTPLERAVFVLHDVFGFGHPEIAAILDRSPTAVRQLASRARKHIQARRPSLHDKHIETGTRFRADRQSPADKEIQVGERIRPGGRSGDVRTDKEIQANVGKRLAEATLRGDLATMLEVLAPDVTLWTDSGGVGPARSLTPVHGHERVAALFMAVAADLPAGHLTIGYRRVAEDPCVLVFSDDSPIAAVVVDLDAAGERIQTIYSITNPHKLSRIN</sequence>
<keyword evidence="10" id="KW-1185">Reference proteome</keyword>
<evidence type="ECO:0000313" key="10">
    <source>
        <dbReference type="Proteomes" id="UP000466794"/>
    </source>
</evidence>
<dbReference type="AlphaFoldDB" id="A0A7K1UVV7"/>
<evidence type="ECO:0000256" key="5">
    <source>
        <dbReference type="ARBA" id="ARBA00023125"/>
    </source>
</evidence>
<keyword evidence="4" id="KW-0731">Sigma factor</keyword>
<evidence type="ECO:0000259" key="7">
    <source>
        <dbReference type="Pfam" id="PF04542"/>
    </source>
</evidence>
<dbReference type="Pfam" id="PF04542">
    <property type="entry name" value="Sigma70_r2"/>
    <property type="match status" value="1"/>
</dbReference>
<evidence type="ECO:0000313" key="9">
    <source>
        <dbReference type="EMBL" id="MVU78008.1"/>
    </source>
</evidence>